<evidence type="ECO:0000313" key="5">
    <source>
        <dbReference type="Proteomes" id="UP000321832"/>
    </source>
</evidence>
<reference evidence="4 5" key="1">
    <citation type="submission" date="2019-08" db="EMBL/GenBank/DDBJ databases">
        <authorList>
            <person name="Khan S.A."/>
            <person name="Jeon C.O."/>
            <person name="Jeong S.E."/>
        </authorList>
    </citation>
    <scope>NUCLEOTIDE SEQUENCE [LARGE SCALE GENOMIC DNA]</scope>
    <source>
        <strain evidence="5">IMCC1728</strain>
    </source>
</reference>
<accession>A0A5C6U1X8</accession>
<feature type="compositionally biased region" description="Polar residues" evidence="2">
    <location>
        <begin position="433"/>
        <end position="442"/>
    </location>
</feature>
<feature type="region of interest" description="Disordered" evidence="2">
    <location>
        <begin position="854"/>
        <end position="882"/>
    </location>
</feature>
<evidence type="ECO:0000256" key="2">
    <source>
        <dbReference type="SAM" id="MobiDB-lite"/>
    </source>
</evidence>
<dbReference type="SUPFAM" id="SSF52172">
    <property type="entry name" value="CheY-like"/>
    <property type="match status" value="1"/>
</dbReference>
<gene>
    <name evidence="4" type="ORF">FSC37_16110</name>
</gene>
<dbReference type="AlphaFoldDB" id="A0A5C6U1X8"/>
<evidence type="ECO:0000259" key="3">
    <source>
        <dbReference type="PROSITE" id="PS50110"/>
    </source>
</evidence>
<sequence>MDGVELCRRLRAEPSLSGLPLLALSANAMPSETRRAMQAGFDAYLTKPLDVVRLLEEVDRRGARGAGPGRRERPMTLPHDARRRRGGGRTGRAAAVGRPRCAGPGQRAADDHAGAVSLAGLAAGCLPPAARAPRAHARAASGHADDQGLPHAVRQRPPAAAGCGDAARPLARLAIADWGHRPLAATIDSLEVLVLVRRDSPAHAPADLRGGTVAMLDPLALTATVGRQWLQEQGLLGAVTVQTTPSINSALYALDRGDAQAIVAGRTQLLGLSVTTPRNDRVLATLRGIPGPIYVARPGLATAEFDALQAAMWAFRHDTTRQVTAANSSLHSVSPALLEQLEPLAAIARRTLAGGNWAAPQPGSGGMADTLRAARASRCGARRRKFSRHAGGKVEAACCIQAEARSAILSASSRSRCHSAAHSGAAMRGNHSMPITPSSTACQAVRAISPASSSRPASRSAATRRPCSASHRPRAPCSRAEAAVMASSGRMAAGAQPGWAMHSIAARSGKSSMATISSSTSCAGSGSPAPSSAARTRGRSGPCRSGRCASARQGLQRQVAAAEFEVQRSTARQRRHVVAQLPLRAQRDGALQVPQRRTGFAAAAAHDRSADQRVQPRVRVHAVAVGIGDRLGLPAQRARRVTLLEGAHRQRRRDAERPARTAAPAGDLDGLFEAAVALGVATQRAEDHAEGVQQLEVRVCQIEPCRARLDLCEPPQRRLGMAHGAGEFAALPVERGQHPQQFDLDVRDVRAPRQGSALGGLAASLGVVTLLDQQHAVQAGGGGALAVVLGQRVELVGPLLDAFVDAPLAARFGGAEVGLEGLAAAPGGAQDVAGAPVQVARLLVAPQLARAAPRPAAVPRRAASRAQPASARPRAPARPRALPAVATAACSGRATASGTEASAASATRSWVKAASRSTCAASSSPQASARSITGRPSTAAASAEFRSCPATAAQRAGATPPG</sequence>
<comment type="caution">
    <text evidence="1">Lacks conserved residue(s) required for the propagation of feature annotation.</text>
</comment>
<dbReference type="EMBL" id="VOPW01000001">
    <property type="protein sequence ID" value="TXC66779.1"/>
    <property type="molecule type" value="Genomic_DNA"/>
</dbReference>
<dbReference type="Pfam" id="PF00072">
    <property type="entry name" value="Response_reg"/>
    <property type="match status" value="1"/>
</dbReference>
<dbReference type="InterPro" id="IPR001789">
    <property type="entry name" value="Sig_transdc_resp-reg_receiver"/>
</dbReference>
<feature type="region of interest" description="Disordered" evidence="2">
    <location>
        <begin position="61"/>
        <end position="108"/>
    </location>
</feature>
<feature type="compositionally biased region" description="Low complexity" evidence="2">
    <location>
        <begin position="444"/>
        <end position="470"/>
    </location>
</feature>
<feature type="compositionally biased region" description="Low complexity" evidence="2">
    <location>
        <begin position="91"/>
        <end position="100"/>
    </location>
</feature>
<proteinExistence type="predicted"/>
<feature type="compositionally biased region" description="Low complexity" evidence="2">
    <location>
        <begin position="914"/>
        <end position="931"/>
    </location>
</feature>
<dbReference type="Gene3D" id="3.40.190.10">
    <property type="entry name" value="Periplasmic binding protein-like II"/>
    <property type="match status" value="1"/>
</dbReference>
<comment type="caution">
    <text evidence="4">The sequence shown here is derived from an EMBL/GenBank/DDBJ whole genome shotgun (WGS) entry which is preliminary data.</text>
</comment>
<dbReference type="PROSITE" id="PS50110">
    <property type="entry name" value="RESPONSE_REGULATORY"/>
    <property type="match status" value="1"/>
</dbReference>
<dbReference type="Proteomes" id="UP000321832">
    <property type="component" value="Unassembled WGS sequence"/>
</dbReference>
<dbReference type="Pfam" id="PF12974">
    <property type="entry name" value="Phosphonate-bd"/>
    <property type="match status" value="1"/>
</dbReference>
<dbReference type="SUPFAM" id="SSF53850">
    <property type="entry name" value="Periplasmic binding protein-like II"/>
    <property type="match status" value="1"/>
</dbReference>
<dbReference type="InterPro" id="IPR011006">
    <property type="entry name" value="CheY-like_superfamily"/>
</dbReference>
<dbReference type="Gene3D" id="3.40.50.2300">
    <property type="match status" value="1"/>
</dbReference>
<feature type="domain" description="Response regulatory" evidence="3">
    <location>
        <begin position="1"/>
        <end position="62"/>
    </location>
</feature>
<feature type="region of interest" description="Disordered" evidence="2">
    <location>
        <begin position="136"/>
        <end position="163"/>
    </location>
</feature>
<feature type="region of interest" description="Disordered" evidence="2">
    <location>
        <begin position="422"/>
        <end position="482"/>
    </location>
</feature>
<feature type="region of interest" description="Disordered" evidence="2">
    <location>
        <begin position="914"/>
        <end position="962"/>
    </location>
</feature>
<dbReference type="GO" id="GO:0000160">
    <property type="term" value="P:phosphorelay signal transduction system"/>
    <property type="evidence" value="ECO:0007669"/>
    <property type="project" value="InterPro"/>
</dbReference>
<feature type="region of interest" description="Disordered" evidence="2">
    <location>
        <begin position="511"/>
        <end position="548"/>
    </location>
</feature>
<protein>
    <submittedName>
        <fullName evidence="4">PhnD/SsuA/transferrin family substrate-binding protein</fullName>
    </submittedName>
</protein>
<evidence type="ECO:0000313" key="4">
    <source>
        <dbReference type="EMBL" id="TXC66779.1"/>
    </source>
</evidence>
<organism evidence="4 5">
    <name type="scientific">Piscinibacter aquaticus</name>
    <dbReference type="NCBI Taxonomy" id="392597"/>
    <lineage>
        <taxon>Bacteria</taxon>
        <taxon>Pseudomonadati</taxon>
        <taxon>Pseudomonadota</taxon>
        <taxon>Betaproteobacteria</taxon>
        <taxon>Burkholderiales</taxon>
        <taxon>Sphaerotilaceae</taxon>
        <taxon>Piscinibacter</taxon>
    </lineage>
</organism>
<keyword evidence="5" id="KW-1185">Reference proteome</keyword>
<name>A0A5C6U1X8_9BURK</name>
<evidence type="ECO:0000256" key="1">
    <source>
        <dbReference type="PROSITE-ProRule" id="PRU00169"/>
    </source>
</evidence>